<gene>
    <name evidence="1" type="ORF">CEPIT_LOCUS16072</name>
    <name evidence="2" type="ORF">CEPIT_LOCUS35992</name>
</gene>
<comment type="caution">
    <text evidence="2">The sequence shown here is derived from an EMBL/GenBank/DDBJ whole genome shotgun (WGS) entry which is preliminary data.</text>
</comment>
<dbReference type="AlphaFoldDB" id="A0AAV0FPP5"/>
<dbReference type="EMBL" id="CAMAPF010001000">
    <property type="protein sequence ID" value="CAH9137401.1"/>
    <property type="molecule type" value="Genomic_DNA"/>
</dbReference>
<name>A0AAV0FPP5_9ASTE</name>
<proteinExistence type="predicted"/>
<dbReference type="Proteomes" id="UP001152523">
    <property type="component" value="Unassembled WGS sequence"/>
</dbReference>
<evidence type="ECO:0000313" key="2">
    <source>
        <dbReference type="EMBL" id="CAH9137401.1"/>
    </source>
</evidence>
<accession>A0AAV0FPP5</accession>
<keyword evidence="3" id="KW-1185">Reference proteome</keyword>
<dbReference type="EMBL" id="CAMAPF010000117">
    <property type="protein sequence ID" value="CAH9102660.1"/>
    <property type="molecule type" value="Genomic_DNA"/>
</dbReference>
<protein>
    <submittedName>
        <fullName evidence="2">Uncharacterized protein</fullName>
    </submittedName>
</protein>
<reference evidence="2" key="1">
    <citation type="submission" date="2022-07" db="EMBL/GenBank/DDBJ databases">
        <authorList>
            <person name="Macas J."/>
            <person name="Novak P."/>
            <person name="Neumann P."/>
        </authorList>
    </citation>
    <scope>NUCLEOTIDE SEQUENCE</scope>
</reference>
<organism evidence="2 3">
    <name type="scientific">Cuscuta epithymum</name>
    <dbReference type="NCBI Taxonomy" id="186058"/>
    <lineage>
        <taxon>Eukaryota</taxon>
        <taxon>Viridiplantae</taxon>
        <taxon>Streptophyta</taxon>
        <taxon>Embryophyta</taxon>
        <taxon>Tracheophyta</taxon>
        <taxon>Spermatophyta</taxon>
        <taxon>Magnoliopsida</taxon>
        <taxon>eudicotyledons</taxon>
        <taxon>Gunneridae</taxon>
        <taxon>Pentapetalae</taxon>
        <taxon>asterids</taxon>
        <taxon>lamiids</taxon>
        <taxon>Solanales</taxon>
        <taxon>Convolvulaceae</taxon>
        <taxon>Cuscuteae</taxon>
        <taxon>Cuscuta</taxon>
        <taxon>Cuscuta subgen. Cuscuta</taxon>
    </lineage>
</organism>
<sequence length="140" mass="15918">MSSFLAQPRQSVDNGVVRWWRQRRRTPAAVSSLEGTISIVLGEESPRNVMLEKPSAMKGSALVKRWENQNKNKDGQPMSVATENSRKENRDTLCCTYCKKPRHIRENCWKLNGKPPSSEWGTSGELEGDSKDLKLISWNN</sequence>
<evidence type="ECO:0000313" key="1">
    <source>
        <dbReference type="EMBL" id="CAH9102660.1"/>
    </source>
</evidence>
<evidence type="ECO:0000313" key="3">
    <source>
        <dbReference type="Proteomes" id="UP001152523"/>
    </source>
</evidence>